<organism evidence="1 2">
    <name type="scientific">Prevotella histicola</name>
    <dbReference type="NCBI Taxonomy" id="470565"/>
    <lineage>
        <taxon>Bacteria</taxon>
        <taxon>Pseudomonadati</taxon>
        <taxon>Bacteroidota</taxon>
        <taxon>Bacteroidia</taxon>
        <taxon>Bacteroidales</taxon>
        <taxon>Prevotellaceae</taxon>
        <taxon>Prevotella</taxon>
    </lineage>
</organism>
<reference evidence="1" key="1">
    <citation type="submission" date="2020-04" db="EMBL/GenBank/DDBJ databases">
        <title>Deep metagenomics examines the oral microbiome during advanced dental caries in children, revealing novel taxa and co-occurrences with host molecules.</title>
        <authorList>
            <person name="Baker J.L."/>
            <person name="Morton J.T."/>
            <person name="Dinis M."/>
            <person name="Alvarez R."/>
            <person name="Tran N.C."/>
            <person name="Knight R."/>
            <person name="Edlund A."/>
        </authorList>
    </citation>
    <scope>NUCLEOTIDE SEQUENCE</scope>
    <source>
        <strain evidence="1">JCVI_25_bin.9</strain>
    </source>
</reference>
<gene>
    <name evidence="1" type="ORF">HXN33_04215</name>
</gene>
<evidence type="ECO:0000313" key="1">
    <source>
        <dbReference type="EMBL" id="MBF1414769.1"/>
    </source>
</evidence>
<accession>A0A930N6N4</accession>
<protein>
    <submittedName>
        <fullName evidence="1">Uncharacterized protein</fullName>
    </submittedName>
</protein>
<evidence type="ECO:0000313" key="2">
    <source>
        <dbReference type="Proteomes" id="UP000757461"/>
    </source>
</evidence>
<name>A0A930N6N4_9BACT</name>
<sequence length="87" mass="10404">MTYHNRFRVLFDVTQSYECEININTEGRWQQEGDSLFFNGHTIAESNFLDHNQEYGSRKRYKIESCSDRELVLSNDSAKNMKYVRIE</sequence>
<proteinExistence type="predicted"/>
<dbReference type="AlphaFoldDB" id="A0A930N6N4"/>
<comment type="caution">
    <text evidence="1">The sequence shown here is derived from an EMBL/GenBank/DDBJ whole genome shotgun (WGS) entry which is preliminary data.</text>
</comment>
<dbReference type="Proteomes" id="UP000757461">
    <property type="component" value="Unassembled WGS sequence"/>
</dbReference>
<dbReference type="EMBL" id="JABZSQ010000054">
    <property type="protein sequence ID" value="MBF1414769.1"/>
    <property type="molecule type" value="Genomic_DNA"/>
</dbReference>